<feature type="region of interest" description="Disordered" evidence="10">
    <location>
        <begin position="28"/>
        <end position="70"/>
    </location>
</feature>
<keyword evidence="7 9" id="KW-0472">Membrane</keyword>
<feature type="compositionally biased region" description="Pro residues" evidence="10">
    <location>
        <begin position="44"/>
        <end position="55"/>
    </location>
</feature>
<feature type="transmembrane region" description="Helical" evidence="11">
    <location>
        <begin position="148"/>
        <end position="170"/>
    </location>
</feature>
<dbReference type="OrthoDB" id="3053196at2759"/>
<dbReference type="PANTHER" id="PTHR12560:SF11">
    <property type="entry name" value="CERAMIDE SYNTHASE LAC1-RELATED"/>
    <property type="match status" value="1"/>
</dbReference>
<dbReference type="GO" id="GO:0005789">
    <property type="term" value="C:endoplasmic reticulum membrane"/>
    <property type="evidence" value="ECO:0007669"/>
    <property type="project" value="UniProtKB-SubCell"/>
</dbReference>
<evidence type="ECO:0000256" key="1">
    <source>
        <dbReference type="ARBA" id="ARBA00004477"/>
    </source>
</evidence>
<organism evidence="13 14">
    <name type="scientific">Leucosporidium creatinivorum</name>
    <dbReference type="NCBI Taxonomy" id="106004"/>
    <lineage>
        <taxon>Eukaryota</taxon>
        <taxon>Fungi</taxon>
        <taxon>Dikarya</taxon>
        <taxon>Basidiomycota</taxon>
        <taxon>Pucciniomycotina</taxon>
        <taxon>Microbotryomycetes</taxon>
        <taxon>Leucosporidiales</taxon>
        <taxon>Leucosporidium</taxon>
    </lineage>
</organism>
<evidence type="ECO:0000256" key="10">
    <source>
        <dbReference type="SAM" id="MobiDB-lite"/>
    </source>
</evidence>
<name>A0A1Y2D7H4_9BASI</name>
<feature type="region of interest" description="Disordered" evidence="10">
    <location>
        <begin position="411"/>
        <end position="505"/>
    </location>
</feature>
<dbReference type="STRING" id="106004.A0A1Y2D7H4"/>
<dbReference type="FunCoup" id="A0A1Y2D7H4">
    <property type="interactions" value="279"/>
</dbReference>
<dbReference type="GO" id="GO:0046513">
    <property type="term" value="P:ceramide biosynthetic process"/>
    <property type="evidence" value="ECO:0007669"/>
    <property type="project" value="InterPro"/>
</dbReference>
<feature type="domain" description="TLC" evidence="12">
    <location>
        <begin position="183"/>
        <end position="404"/>
    </location>
</feature>
<feature type="transmembrane region" description="Helical" evidence="11">
    <location>
        <begin position="270"/>
        <end position="296"/>
    </location>
</feature>
<evidence type="ECO:0000256" key="4">
    <source>
        <dbReference type="ARBA" id="ARBA00022692"/>
    </source>
</evidence>
<evidence type="ECO:0000259" key="12">
    <source>
        <dbReference type="PROSITE" id="PS50922"/>
    </source>
</evidence>
<evidence type="ECO:0000256" key="2">
    <source>
        <dbReference type="ARBA" id="ARBA00009808"/>
    </source>
</evidence>
<dbReference type="EMBL" id="MCGR01000092">
    <property type="protein sequence ID" value="ORY55147.1"/>
    <property type="molecule type" value="Genomic_DNA"/>
</dbReference>
<dbReference type="PROSITE" id="PS50922">
    <property type="entry name" value="TLC"/>
    <property type="match status" value="1"/>
</dbReference>
<evidence type="ECO:0000256" key="5">
    <source>
        <dbReference type="ARBA" id="ARBA00022824"/>
    </source>
</evidence>
<keyword evidence="5" id="KW-0256">Endoplasmic reticulum</keyword>
<feature type="compositionally biased region" description="Basic residues" evidence="10">
    <location>
        <begin position="496"/>
        <end position="505"/>
    </location>
</feature>
<dbReference type="GO" id="GO:0050291">
    <property type="term" value="F:sphingosine N-acyltransferase activity"/>
    <property type="evidence" value="ECO:0007669"/>
    <property type="project" value="InterPro"/>
</dbReference>
<evidence type="ECO:0000256" key="6">
    <source>
        <dbReference type="ARBA" id="ARBA00022989"/>
    </source>
</evidence>
<dbReference type="Pfam" id="PF03798">
    <property type="entry name" value="TRAM_LAG1_CLN8"/>
    <property type="match status" value="1"/>
</dbReference>
<dbReference type="InterPro" id="IPR006634">
    <property type="entry name" value="TLC-dom"/>
</dbReference>
<sequence length="505" mass="57420">MASTRRRRSSSLTQYLADIEENPAAHHLLHLGASEAQTDDAPIEPVPSTPYPPQAARPRISRRNTPQEPPRKVVVELKRGPKWLHWLTTPADSFAVLATIFSLWAAWRTFLPSYRELNPFSAFLFVSYPVAWGHEGKETRFKKGPRDLLFLGFWIVVFSFVRSTIMQGPLKRLGRKLGVRRRRKLERFEEQGYAIFYFGLSSIAGLYVMTQQDSWFFQLEHLWLDYPNHWAMSRGVKTYYLTQFAYWLHESLVMIAGLEKPRDDFMELVLHHIVTAWLVGASYIVNLTQIGILIFFSMDLPDLMLSISKCINYVGLEKTGNVSFLIFMAAWSYFRHYQNIRILHSVWTEAFTLIPSYAQVMDPAKGFWVAPFMRYQIFLPIFLLQLLVAFWSYLILRVLYRMLTGSAASDVREEGETDTEATTGGNSVVEGSRSGSPMLGGGAGGGGGLSPALPIKDLRTRSRSGTMTSIHEGEDEPASQVDGAKNLAAEWEGPRTRTRSARKED</sequence>
<keyword evidence="14" id="KW-1185">Reference proteome</keyword>
<protein>
    <submittedName>
        <fullName evidence="13">TLC domain-domain-containing protein</fullName>
    </submittedName>
</protein>
<comment type="similarity">
    <text evidence="2">Belongs to the sphingosine N-acyltransferase family.</text>
</comment>
<dbReference type="InParanoid" id="A0A1Y2D7H4"/>
<feature type="transmembrane region" description="Helical" evidence="11">
    <location>
        <begin position="86"/>
        <end position="107"/>
    </location>
</feature>
<dbReference type="InterPro" id="IPR016439">
    <property type="entry name" value="Lag1/Lac1-like"/>
</dbReference>
<evidence type="ECO:0000256" key="9">
    <source>
        <dbReference type="PROSITE-ProRule" id="PRU00205"/>
    </source>
</evidence>
<accession>A0A1Y2D7H4</accession>
<evidence type="ECO:0000313" key="14">
    <source>
        <dbReference type="Proteomes" id="UP000193467"/>
    </source>
</evidence>
<comment type="caution">
    <text evidence="13">The sequence shown here is derived from an EMBL/GenBank/DDBJ whole genome shotgun (WGS) entry which is preliminary data.</text>
</comment>
<dbReference type="AlphaFoldDB" id="A0A1Y2D7H4"/>
<keyword evidence="8" id="KW-0325">Glycoprotein</keyword>
<feature type="transmembrane region" description="Helical" evidence="11">
    <location>
        <begin position="191"/>
        <end position="209"/>
    </location>
</feature>
<evidence type="ECO:0000256" key="8">
    <source>
        <dbReference type="ARBA" id="ARBA00023180"/>
    </source>
</evidence>
<evidence type="ECO:0000256" key="7">
    <source>
        <dbReference type="ARBA" id="ARBA00023136"/>
    </source>
</evidence>
<proteinExistence type="inferred from homology"/>
<feature type="transmembrane region" description="Helical" evidence="11">
    <location>
        <begin position="377"/>
        <end position="396"/>
    </location>
</feature>
<keyword evidence="3" id="KW-0808">Transferase</keyword>
<keyword evidence="4 9" id="KW-0812">Transmembrane</keyword>
<dbReference type="Proteomes" id="UP000193467">
    <property type="component" value="Unassembled WGS sequence"/>
</dbReference>
<evidence type="ECO:0000256" key="11">
    <source>
        <dbReference type="SAM" id="Phobius"/>
    </source>
</evidence>
<evidence type="ECO:0000313" key="13">
    <source>
        <dbReference type="EMBL" id="ORY55147.1"/>
    </source>
</evidence>
<keyword evidence="6 11" id="KW-1133">Transmembrane helix</keyword>
<evidence type="ECO:0000256" key="3">
    <source>
        <dbReference type="ARBA" id="ARBA00022679"/>
    </source>
</evidence>
<gene>
    <name evidence="13" type="ORF">BCR35DRAFT_310127</name>
</gene>
<reference evidence="13 14" key="1">
    <citation type="submission" date="2016-07" db="EMBL/GenBank/DDBJ databases">
        <title>Pervasive Adenine N6-methylation of Active Genes in Fungi.</title>
        <authorList>
            <consortium name="DOE Joint Genome Institute"/>
            <person name="Mondo S.J."/>
            <person name="Dannebaum R.O."/>
            <person name="Kuo R.C."/>
            <person name="Labutti K."/>
            <person name="Haridas S."/>
            <person name="Kuo A."/>
            <person name="Salamov A."/>
            <person name="Ahrendt S.R."/>
            <person name="Lipzen A."/>
            <person name="Sullivan W."/>
            <person name="Andreopoulos W.B."/>
            <person name="Clum A."/>
            <person name="Lindquist E."/>
            <person name="Daum C."/>
            <person name="Ramamoorthy G.K."/>
            <person name="Gryganskyi A."/>
            <person name="Culley D."/>
            <person name="Magnuson J.K."/>
            <person name="James T.Y."/>
            <person name="O'Malley M.A."/>
            <person name="Stajich J.E."/>
            <person name="Spatafora J.W."/>
            <person name="Visel A."/>
            <person name="Grigoriev I.V."/>
        </authorList>
    </citation>
    <scope>NUCLEOTIDE SEQUENCE [LARGE SCALE GENOMIC DNA]</scope>
    <source>
        <strain evidence="13 14">62-1032</strain>
    </source>
</reference>
<dbReference type="SMART" id="SM00724">
    <property type="entry name" value="TLC"/>
    <property type="match status" value="1"/>
</dbReference>
<feature type="compositionally biased region" description="Gly residues" evidence="10">
    <location>
        <begin position="438"/>
        <end position="449"/>
    </location>
</feature>
<comment type="subcellular location">
    <subcellularLocation>
        <location evidence="1">Endoplasmic reticulum membrane</location>
        <topology evidence="1">Multi-pass membrane protein</topology>
    </subcellularLocation>
</comment>
<dbReference type="PANTHER" id="PTHR12560">
    <property type="entry name" value="LONGEVITY ASSURANCE FACTOR 1 LAG1"/>
    <property type="match status" value="1"/>
</dbReference>